<organism evidence="2 3">
    <name type="scientific">Paenibacillus ehimensis</name>
    <dbReference type="NCBI Taxonomy" id="79264"/>
    <lineage>
        <taxon>Bacteria</taxon>
        <taxon>Bacillati</taxon>
        <taxon>Bacillota</taxon>
        <taxon>Bacilli</taxon>
        <taxon>Bacillales</taxon>
        <taxon>Paenibacillaceae</taxon>
        <taxon>Paenibacillus</taxon>
    </lineage>
</organism>
<dbReference type="SUPFAM" id="SSF47413">
    <property type="entry name" value="lambda repressor-like DNA-binding domains"/>
    <property type="match status" value="1"/>
</dbReference>
<reference evidence="2" key="1">
    <citation type="submission" date="2023-07" db="EMBL/GenBank/DDBJ databases">
        <authorList>
            <person name="Aktuganov G."/>
            <person name="Boyko T."/>
            <person name="Delegan Y."/>
            <person name="Galimzianova N."/>
            <person name="Gilvanova E."/>
            <person name="Korobov V."/>
            <person name="Kuzmina L."/>
            <person name="Melentiev A."/>
            <person name="Milman P."/>
            <person name="Ryabova A."/>
            <person name="Stupak E."/>
            <person name="Yasakov T."/>
            <person name="Zharikova N."/>
            <person name="Zhurenko E."/>
        </authorList>
    </citation>
    <scope>NUCLEOTIDE SEQUENCE</scope>
    <source>
        <strain evidence="2">IB-739</strain>
    </source>
</reference>
<dbReference type="PROSITE" id="PS50943">
    <property type="entry name" value="HTH_CROC1"/>
    <property type="match status" value="1"/>
</dbReference>
<dbReference type="Gene3D" id="1.10.260.40">
    <property type="entry name" value="lambda repressor-like DNA-binding domains"/>
    <property type="match status" value="1"/>
</dbReference>
<protein>
    <submittedName>
        <fullName evidence="2">Helix-turn-helix transcriptional regulator</fullName>
    </submittedName>
</protein>
<sequence>MPFSYKPLWKLLVEHELTKTEFREKLGLSTATLAKLGKDEYVSLEVIDKICTHFGVQPNEIMEHKPELRKYHLIKI</sequence>
<evidence type="ECO:0000259" key="1">
    <source>
        <dbReference type="PROSITE" id="PS50943"/>
    </source>
</evidence>
<accession>A0ABT8VJT9</accession>
<evidence type="ECO:0000313" key="2">
    <source>
        <dbReference type="EMBL" id="MDO3681247.1"/>
    </source>
</evidence>
<dbReference type="EMBL" id="JAUMKJ010000058">
    <property type="protein sequence ID" value="MDO3681247.1"/>
    <property type="molecule type" value="Genomic_DNA"/>
</dbReference>
<dbReference type="Pfam" id="PF13443">
    <property type="entry name" value="HTH_26"/>
    <property type="match status" value="1"/>
</dbReference>
<keyword evidence="3" id="KW-1185">Reference proteome</keyword>
<name>A0ABT8VJT9_9BACL</name>
<dbReference type="RefSeq" id="WP_302881148.1">
    <property type="nucleotide sequence ID" value="NZ_JAUMKJ010000058.1"/>
</dbReference>
<dbReference type="Proteomes" id="UP001168883">
    <property type="component" value="Unassembled WGS sequence"/>
</dbReference>
<feature type="domain" description="HTH cro/C1-type" evidence="1">
    <location>
        <begin position="8"/>
        <end position="61"/>
    </location>
</feature>
<evidence type="ECO:0000313" key="3">
    <source>
        <dbReference type="Proteomes" id="UP001168883"/>
    </source>
</evidence>
<dbReference type="InterPro" id="IPR001387">
    <property type="entry name" value="Cro/C1-type_HTH"/>
</dbReference>
<gene>
    <name evidence="2" type="ORF">Q3C12_30050</name>
</gene>
<proteinExistence type="predicted"/>
<dbReference type="InterPro" id="IPR010982">
    <property type="entry name" value="Lambda_DNA-bd_dom_sf"/>
</dbReference>
<comment type="caution">
    <text evidence="2">The sequence shown here is derived from an EMBL/GenBank/DDBJ whole genome shotgun (WGS) entry which is preliminary data.</text>
</comment>